<evidence type="ECO:0008006" key="4">
    <source>
        <dbReference type="Google" id="ProtNLM"/>
    </source>
</evidence>
<comment type="caution">
    <text evidence="2">The sequence shown here is derived from an EMBL/GenBank/DDBJ whole genome shotgun (WGS) entry which is preliminary data.</text>
</comment>
<feature type="signal peptide" evidence="1">
    <location>
        <begin position="1"/>
        <end position="20"/>
    </location>
</feature>
<evidence type="ECO:0000313" key="3">
    <source>
        <dbReference type="Proteomes" id="UP000655366"/>
    </source>
</evidence>
<dbReference type="RefSeq" id="WP_196395819.1">
    <property type="nucleotide sequence ID" value="NZ_JADNYM010000006.1"/>
</dbReference>
<evidence type="ECO:0000313" key="2">
    <source>
        <dbReference type="EMBL" id="MBG0738862.1"/>
    </source>
</evidence>
<proteinExistence type="predicted"/>
<name>A0A931CHU3_9MICC</name>
<dbReference type="Proteomes" id="UP000655366">
    <property type="component" value="Unassembled WGS sequence"/>
</dbReference>
<dbReference type="AlphaFoldDB" id="A0A931CHU3"/>
<dbReference type="PROSITE" id="PS51257">
    <property type="entry name" value="PROKAR_LIPOPROTEIN"/>
    <property type="match status" value="1"/>
</dbReference>
<keyword evidence="3" id="KW-1185">Reference proteome</keyword>
<protein>
    <recommendedName>
        <fullName evidence="4">Lipoprotein</fullName>
    </recommendedName>
</protein>
<organism evidence="2 3">
    <name type="scientific">Arthrobacter terrae</name>
    <dbReference type="NCBI Taxonomy" id="2935737"/>
    <lineage>
        <taxon>Bacteria</taxon>
        <taxon>Bacillati</taxon>
        <taxon>Actinomycetota</taxon>
        <taxon>Actinomycetes</taxon>
        <taxon>Micrococcales</taxon>
        <taxon>Micrococcaceae</taxon>
        <taxon>Arthrobacter</taxon>
    </lineage>
</organism>
<keyword evidence="1" id="KW-0732">Signal</keyword>
<gene>
    <name evidence="2" type="ORF">IV500_05430</name>
</gene>
<evidence type="ECO:0000256" key="1">
    <source>
        <dbReference type="SAM" id="SignalP"/>
    </source>
</evidence>
<dbReference type="EMBL" id="JADNYM010000006">
    <property type="protein sequence ID" value="MBG0738862.1"/>
    <property type="molecule type" value="Genomic_DNA"/>
</dbReference>
<sequence length="183" mass="18235">MNSFTKGFGVLALTAAIAFGASGCSQGSAPGPAVDSAQLTGAKASEAIKGFVSAGTSDEVAAAVAKNPTAETFAPAVKFLDKDTATETVQNTISDFVLLKMSDTKSPVTVDVDASKIVVDGQKATVPVEAVAIKAGGNKVANSDALAETFHTMAFRDGAWVITFPASASTSASPAATSSATAK</sequence>
<reference evidence="2 3" key="1">
    <citation type="submission" date="2020-11" db="EMBL/GenBank/DDBJ databases">
        <title>Arthrobacter antarcticus sp. nov., isolated from Antarctic Soil.</title>
        <authorList>
            <person name="Li J."/>
        </authorList>
    </citation>
    <scope>NUCLEOTIDE SEQUENCE [LARGE SCALE GENOMIC DNA]</scope>
    <source>
        <strain evidence="2 3">Z1-20</strain>
    </source>
</reference>
<feature type="chain" id="PRO_5039411473" description="Lipoprotein" evidence="1">
    <location>
        <begin position="21"/>
        <end position="183"/>
    </location>
</feature>
<accession>A0A931CHU3</accession>